<evidence type="ECO:0000313" key="2">
    <source>
        <dbReference type="EMBL" id="KAK4006030.1"/>
    </source>
</evidence>
<organism evidence="2 3">
    <name type="scientific">Daphnia magna</name>
    <dbReference type="NCBI Taxonomy" id="35525"/>
    <lineage>
        <taxon>Eukaryota</taxon>
        <taxon>Metazoa</taxon>
        <taxon>Ecdysozoa</taxon>
        <taxon>Arthropoda</taxon>
        <taxon>Crustacea</taxon>
        <taxon>Branchiopoda</taxon>
        <taxon>Diplostraca</taxon>
        <taxon>Cladocera</taxon>
        <taxon>Anomopoda</taxon>
        <taxon>Daphniidae</taxon>
        <taxon>Daphnia</taxon>
    </lineage>
</organism>
<feature type="signal peptide" evidence="1">
    <location>
        <begin position="1"/>
        <end position="21"/>
    </location>
</feature>
<feature type="chain" id="PRO_5047441761" evidence="1">
    <location>
        <begin position="22"/>
        <end position="403"/>
    </location>
</feature>
<dbReference type="EMBL" id="JAOYFB010000002">
    <property type="protein sequence ID" value="KAK4006030.1"/>
    <property type="molecule type" value="Genomic_DNA"/>
</dbReference>
<dbReference type="PANTHER" id="PTHR40472">
    <property type="entry name" value="RICIN B-TYPE LECTIN DOMAIN-CONTAINING PROTEIN"/>
    <property type="match status" value="1"/>
</dbReference>
<accession>A0ABQ9YZF1</accession>
<sequence>MAKTFTTLLLLILCCWNGCLNDTILPKQVDEQPEDVVANDSEGSTRWPEIARIGQLTLELLDGSFAIIDAIQDWILPQPTTEDDLLDGVKRLEDLIRPDEGSQYKKAEDAISRALFDVAVVQHVSANGISELQKLLWLERARLLNGEIVLLMEGLLGQPVTGSDLSGNIQEKKKCNVTEMWHKFDRYDDLITNGTMAVDHFSRLGQMSRVEWNRRTTAVRERNVKITARNIQLVSDCLKRQLNETAKNVTSTEQLADQVAKVLSTLYPPPMRWIVAVHTNGTLLPSRAKSKLSADYAFPLKDYHVALFPFYTNGKMPIIIDGRLVDQFCVQPVREAGGAPICDVGANDGEYVYNELRRLGIVPDTAHLIVVPSKGQLSIRVTPSDSLTPFFAKRYPDFDIVAF</sequence>
<evidence type="ECO:0000313" key="3">
    <source>
        <dbReference type="Proteomes" id="UP001234178"/>
    </source>
</evidence>
<evidence type="ECO:0000256" key="1">
    <source>
        <dbReference type="SAM" id="SignalP"/>
    </source>
</evidence>
<dbReference type="InterPro" id="IPR039051">
    <property type="entry name" value="SE-CTX-like"/>
</dbReference>
<proteinExistence type="predicted"/>
<reference evidence="2 3" key="1">
    <citation type="journal article" date="2023" name="Nucleic Acids Res.">
        <title>The hologenome of Daphnia magna reveals possible DNA methylation and microbiome-mediated evolution of the host genome.</title>
        <authorList>
            <person name="Chaturvedi A."/>
            <person name="Li X."/>
            <person name="Dhandapani V."/>
            <person name="Marshall H."/>
            <person name="Kissane S."/>
            <person name="Cuenca-Cambronero M."/>
            <person name="Asole G."/>
            <person name="Calvet F."/>
            <person name="Ruiz-Romero M."/>
            <person name="Marangio P."/>
            <person name="Guigo R."/>
            <person name="Rago D."/>
            <person name="Mirbahai L."/>
            <person name="Eastwood N."/>
            <person name="Colbourne J.K."/>
            <person name="Zhou J."/>
            <person name="Mallon E."/>
            <person name="Orsini L."/>
        </authorList>
    </citation>
    <scope>NUCLEOTIDE SEQUENCE [LARGE SCALE GENOMIC DNA]</scope>
    <source>
        <strain evidence="2">LRV0_1</strain>
    </source>
</reference>
<keyword evidence="1" id="KW-0732">Signal</keyword>
<gene>
    <name evidence="2" type="ORF">OUZ56_011161</name>
</gene>
<comment type="caution">
    <text evidence="2">The sequence shown here is derived from an EMBL/GenBank/DDBJ whole genome shotgun (WGS) entry which is preliminary data.</text>
</comment>
<protein>
    <submittedName>
        <fullName evidence="2">Uncharacterized protein</fullName>
    </submittedName>
</protein>
<keyword evidence="3" id="KW-1185">Reference proteome</keyword>
<dbReference type="PANTHER" id="PTHR40472:SF6">
    <property type="entry name" value="RICIN B-TYPE LECTIN DOMAIN-CONTAINING PROTEIN"/>
    <property type="match status" value="1"/>
</dbReference>
<name>A0ABQ9YZF1_9CRUS</name>
<dbReference type="Proteomes" id="UP001234178">
    <property type="component" value="Unassembled WGS sequence"/>
</dbReference>